<proteinExistence type="predicted"/>
<dbReference type="KEGG" id="rli:RLO149_c014260"/>
<reference evidence="1 2" key="1">
    <citation type="journal article" date="2011" name="BMC Genomics">
        <title>Comparative genome analysis and genome-guided physiological analysis of Roseobacter litoralis.</title>
        <authorList>
            <person name="Kalhoefer D."/>
            <person name="Thole S."/>
            <person name="Voget S."/>
            <person name="Lehmann R."/>
            <person name="Liesegang H."/>
            <person name="Wollher A."/>
            <person name="Daniel R."/>
            <person name="Simon M."/>
            <person name="Brinkhoff T."/>
        </authorList>
    </citation>
    <scope>NUCLEOTIDE SEQUENCE [LARGE SCALE GENOMIC DNA]</scope>
    <source>
        <strain evidence="2">ATCC 49566 / DSM 6996 / JCM 21268 / NBRC 15278 / OCh 149</strain>
    </source>
</reference>
<evidence type="ECO:0000313" key="2">
    <source>
        <dbReference type="Proteomes" id="UP000001353"/>
    </source>
</evidence>
<gene>
    <name evidence="1" type="ordered locus">RLO149_c014260</name>
</gene>
<sequence>MILCHADDKAIIQAHHGPPPQTRVVYLKVQKYLPNFNQLFQFELYVKVRLTGVSVNNEGYLSA</sequence>
<protein>
    <submittedName>
        <fullName evidence="1">Uncharacterized protein</fullName>
    </submittedName>
</protein>
<dbReference type="AlphaFoldDB" id="F7ZEZ2"/>
<keyword evidence="2" id="KW-1185">Reference proteome</keyword>
<evidence type="ECO:0000313" key="1">
    <source>
        <dbReference type="EMBL" id="AEI93423.1"/>
    </source>
</evidence>
<dbReference type="EMBL" id="CP002623">
    <property type="protein sequence ID" value="AEI93423.1"/>
    <property type="molecule type" value="Genomic_DNA"/>
</dbReference>
<name>F7ZEZ2_ROSLO</name>
<organism evidence="1 2">
    <name type="scientific">Roseobacter litoralis (strain ATCC 49566 / DSM 6996 / JCM 21268 / NBRC 15278 / OCh 149)</name>
    <dbReference type="NCBI Taxonomy" id="391595"/>
    <lineage>
        <taxon>Bacteria</taxon>
        <taxon>Pseudomonadati</taxon>
        <taxon>Pseudomonadota</taxon>
        <taxon>Alphaproteobacteria</taxon>
        <taxon>Rhodobacterales</taxon>
        <taxon>Roseobacteraceae</taxon>
        <taxon>Roseobacter</taxon>
    </lineage>
</organism>
<dbReference type="Proteomes" id="UP000001353">
    <property type="component" value="Chromosome"/>
</dbReference>
<dbReference type="STRING" id="391595.RLO149_c014260"/>
<dbReference type="HOGENOM" id="CLU_2883127_0_0_5"/>
<accession>F7ZEZ2</accession>